<feature type="domain" description="N-acetyltransferase" evidence="2">
    <location>
        <begin position="57"/>
        <end position="221"/>
    </location>
</feature>
<dbReference type="EMBL" id="CP151512">
    <property type="protein sequence ID" value="WZN65525.1"/>
    <property type="molecule type" value="Genomic_DNA"/>
</dbReference>
<dbReference type="PANTHER" id="PTHR42791">
    <property type="entry name" value="GNAT FAMILY ACETYLTRANSFERASE"/>
    <property type="match status" value="1"/>
</dbReference>
<evidence type="ECO:0000259" key="2">
    <source>
        <dbReference type="PROSITE" id="PS51186"/>
    </source>
</evidence>
<proteinExistence type="predicted"/>
<feature type="compositionally biased region" description="Basic and acidic residues" evidence="1">
    <location>
        <begin position="16"/>
        <end position="25"/>
    </location>
</feature>
<protein>
    <submittedName>
        <fullName evidence="3">N-acetyltransferase domain-containing protein</fullName>
    </submittedName>
</protein>
<dbReference type="Proteomes" id="UP001472866">
    <property type="component" value="Chromosome 12"/>
</dbReference>
<dbReference type="Pfam" id="PF13508">
    <property type="entry name" value="Acetyltransf_7"/>
    <property type="match status" value="1"/>
</dbReference>
<organism evidence="3 4">
    <name type="scientific">Chloropicon roscoffensis</name>
    <dbReference type="NCBI Taxonomy" id="1461544"/>
    <lineage>
        <taxon>Eukaryota</taxon>
        <taxon>Viridiplantae</taxon>
        <taxon>Chlorophyta</taxon>
        <taxon>Chloropicophyceae</taxon>
        <taxon>Chloropicales</taxon>
        <taxon>Chloropicaceae</taxon>
        <taxon>Chloropicon</taxon>
    </lineage>
</organism>
<feature type="region of interest" description="Disordered" evidence="1">
    <location>
        <begin position="1"/>
        <end position="25"/>
    </location>
</feature>
<reference evidence="3 4" key="1">
    <citation type="submission" date="2024-03" db="EMBL/GenBank/DDBJ databases">
        <title>Complete genome sequence of the green alga Chloropicon roscoffensis RCC1871.</title>
        <authorList>
            <person name="Lemieux C."/>
            <person name="Pombert J.-F."/>
            <person name="Otis C."/>
            <person name="Turmel M."/>
        </authorList>
    </citation>
    <scope>NUCLEOTIDE SEQUENCE [LARGE SCALE GENOMIC DNA]</scope>
    <source>
        <strain evidence="3 4">RCC1871</strain>
    </source>
</reference>
<dbReference type="PANTHER" id="PTHR42791:SF1">
    <property type="entry name" value="N-ACETYLTRANSFERASE DOMAIN-CONTAINING PROTEIN"/>
    <property type="match status" value="1"/>
</dbReference>
<dbReference type="InterPro" id="IPR052523">
    <property type="entry name" value="Trichothecene_AcTrans"/>
</dbReference>
<sequence length="222" mass="24541">MPGEEETRGNGGSGPRPERLRTSDDRAQAAALMAGAFRESQWYKHMLESRGEAKREVLLASLFEKNLALQKDACWCSRRHEDGSLQCAFLLTPSDAPPVSFFRMVRGGLLQLLLQWGLGPVGRLLRAKAWHERSYAEALGTRPHLVLERMAVSRNQRGGGIGTATLAGALAVDADAKGLPVVLTTQEARNVRFYRRLGFEVALEEEYPPGITNTIMVREPTL</sequence>
<dbReference type="PROSITE" id="PS51186">
    <property type="entry name" value="GNAT"/>
    <property type="match status" value="1"/>
</dbReference>
<dbReference type="Gene3D" id="3.40.630.30">
    <property type="match status" value="1"/>
</dbReference>
<dbReference type="GO" id="GO:0016747">
    <property type="term" value="F:acyltransferase activity, transferring groups other than amino-acyl groups"/>
    <property type="evidence" value="ECO:0007669"/>
    <property type="project" value="InterPro"/>
</dbReference>
<dbReference type="InterPro" id="IPR016181">
    <property type="entry name" value="Acyl_CoA_acyltransferase"/>
</dbReference>
<evidence type="ECO:0000313" key="4">
    <source>
        <dbReference type="Proteomes" id="UP001472866"/>
    </source>
</evidence>
<evidence type="ECO:0000313" key="3">
    <source>
        <dbReference type="EMBL" id="WZN65525.1"/>
    </source>
</evidence>
<dbReference type="SUPFAM" id="SSF55729">
    <property type="entry name" value="Acyl-CoA N-acyltransferases (Nat)"/>
    <property type="match status" value="1"/>
</dbReference>
<keyword evidence="4" id="KW-1185">Reference proteome</keyword>
<gene>
    <name evidence="3" type="ORF">HKI87_12g70840</name>
</gene>
<dbReference type="AlphaFoldDB" id="A0AAX4PIV8"/>
<dbReference type="InterPro" id="IPR000182">
    <property type="entry name" value="GNAT_dom"/>
</dbReference>
<accession>A0AAX4PIV8</accession>
<name>A0AAX4PIV8_9CHLO</name>
<evidence type="ECO:0000256" key="1">
    <source>
        <dbReference type="SAM" id="MobiDB-lite"/>
    </source>
</evidence>